<feature type="domain" description="SCP" evidence="3">
    <location>
        <begin position="270"/>
        <end position="404"/>
    </location>
</feature>
<feature type="compositionally biased region" description="Low complexity" evidence="1">
    <location>
        <begin position="31"/>
        <end position="82"/>
    </location>
</feature>
<dbReference type="Gene3D" id="3.40.33.10">
    <property type="entry name" value="CAP"/>
    <property type="match status" value="1"/>
</dbReference>
<feature type="chain" id="PRO_5012285184" evidence="2">
    <location>
        <begin position="28"/>
        <end position="425"/>
    </location>
</feature>
<feature type="compositionally biased region" description="Gly residues" evidence="1">
    <location>
        <begin position="164"/>
        <end position="177"/>
    </location>
</feature>
<dbReference type="InterPro" id="IPR001283">
    <property type="entry name" value="CRISP-related"/>
</dbReference>
<feature type="region of interest" description="Disordered" evidence="1">
    <location>
        <begin position="31"/>
        <end position="193"/>
    </location>
</feature>
<accession>A0A226DBB2</accession>
<feature type="compositionally biased region" description="Low complexity" evidence="1">
    <location>
        <begin position="99"/>
        <end position="160"/>
    </location>
</feature>
<dbReference type="InterPro" id="IPR014044">
    <property type="entry name" value="CAP_dom"/>
</dbReference>
<gene>
    <name evidence="4" type="ORF">Fcan01_22329</name>
</gene>
<sequence length="425" mass="47818">MRGIGSRKKSGIIYFLVVLLFTENINGTPNQNLHHLQQQQHQQQQQQHFPQEQQGQQGQHHPGGQHINNGNHHNMGQHHNGQPLPQHHGGNYGPPPPHHAQQQMHHPQQHHPQPQHHPGNQHGHHPQQQDGSQFGQIQPAEQQQQQQQQPGNGMLNPGQQDMSGGAGGQFKDGGGQFHGPNPSGYPEFPRLTPEFPRLITPEFLHHPNSLGSFDSPQFPNFPETYFSPVLPPNEHLHQIFSTLFSHCQSPHEGARLCLIESLLGAKEQLKFAHEGLAAHNRYRALHGVPDLKLDHKLSRDALAYAKVLAGRDSPVVHSDTTDRGENIYSARGYKMTGSLPVDGWYSEIALYNFSNPELDFGKNAHFTQLVWKDTERVGMAWAKRKKNGEIMVVAQYQPSGNDADVLKENVLEPKKVEKKWEEGDK</sequence>
<dbReference type="FunFam" id="3.40.33.10:FF:000010">
    <property type="entry name" value="Predicted protein"/>
    <property type="match status" value="1"/>
</dbReference>
<evidence type="ECO:0000256" key="2">
    <source>
        <dbReference type="SAM" id="SignalP"/>
    </source>
</evidence>
<name>A0A226DBB2_FOLCA</name>
<feature type="signal peptide" evidence="2">
    <location>
        <begin position="1"/>
        <end position="27"/>
    </location>
</feature>
<keyword evidence="2" id="KW-0732">Signal</keyword>
<dbReference type="OrthoDB" id="337038at2759"/>
<comment type="caution">
    <text evidence="4">The sequence shown here is derived from an EMBL/GenBank/DDBJ whole genome shotgun (WGS) entry which is preliminary data.</text>
</comment>
<dbReference type="CDD" id="cd05382">
    <property type="entry name" value="CAP_GAPR1-like"/>
    <property type="match status" value="1"/>
</dbReference>
<reference evidence="4 5" key="1">
    <citation type="submission" date="2015-12" db="EMBL/GenBank/DDBJ databases">
        <title>The genome of Folsomia candida.</title>
        <authorList>
            <person name="Faddeeva A."/>
            <person name="Derks M.F."/>
            <person name="Anvar Y."/>
            <person name="Smit S."/>
            <person name="Van Straalen N."/>
            <person name="Roelofs D."/>
        </authorList>
    </citation>
    <scope>NUCLEOTIDE SEQUENCE [LARGE SCALE GENOMIC DNA]</scope>
    <source>
        <strain evidence="4 5">VU population</strain>
        <tissue evidence="4">Whole body</tissue>
    </source>
</reference>
<evidence type="ECO:0000313" key="4">
    <source>
        <dbReference type="EMBL" id="OXA42835.1"/>
    </source>
</evidence>
<protein>
    <submittedName>
        <fullName evidence="4">Golgi-associated plant pathogenesis-related protein 1</fullName>
    </submittedName>
</protein>
<evidence type="ECO:0000256" key="1">
    <source>
        <dbReference type="SAM" id="MobiDB-lite"/>
    </source>
</evidence>
<proteinExistence type="predicted"/>
<dbReference type="Proteomes" id="UP000198287">
    <property type="component" value="Unassembled WGS sequence"/>
</dbReference>
<evidence type="ECO:0000259" key="3">
    <source>
        <dbReference type="SMART" id="SM00198"/>
    </source>
</evidence>
<keyword evidence="5" id="KW-1185">Reference proteome</keyword>
<organism evidence="4 5">
    <name type="scientific">Folsomia candida</name>
    <name type="common">Springtail</name>
    <dbReference type="NCBI Taxonomy" id="158441"/>
    <lineage>
        <taxon>Eukaryota</taxon>
        <taxon>Metazoa</taxon>
        <taxon>Ecdysozoa</taxon>
        <taxon>Arthropoda</taxon>
        <taxon>Hexapoda</taxon>
        <taxon>Collembola</taxon>
        <taxon>Entomobryomorpha</taxon>
        <taxon>Isotomoidea</taxon>
        <taxon>Isotomidae</taxon>
        <taxon>Proisotominae</taxon>
        <taxon>Folsomia</taxon>
    </lineage>
</organism>
<evidence type="ECO:0000313" key="5">
    <source>
        <dbReference type="Proteomes" id="UP000198287"/>
    </source>
</evidence>
<dbReference type="InterPro" id="IPR034113">
    <property type="entry name" value="SCP_GAPR1-like"/>
</dbReference>
<dbReference type="EMBL" id="LNIX01000024">
    <property type="protein sequence ID" value="OXA42835.1"/>
    <property type="molecule type" value="Genomic_DNA"/>
</dbReference>
<dbReference type="PANTHER" id="PTHR10334">
    <property type="entry name" value="CYSTEINE-RICH SECRETORY PROTEIN-RELATED"/>
    <property type="match status" value="1"/>
</dbReference>
<dbReference type="AlphaFoldDB" id="A0A226DBB2"/>
<dbReference type="SUPFAM" id="SSF55797">
    <property type="entry name" value="PR-1-like"/>
    <property type="match status" value="1"/>
</dbReference>
<dbReference type="InterPro" id="IPR035940">
    <property type="entry name" value="CAP_sf"/>
</dbReference>
<dbReference type="Pfam" id="PF00188">
    <property type="entry name" value="CAP"/>
    <property type="match status" value="1"/>
</dbReference>
<dbReference type="SMART" id="SM00198">
    <property type="entry name" value="SCP"/>
    <property type="match status" value="1"/>
</dbReference>